<dbReference type="InterPro" id="IPR012337">
    <property type="entry name" value="RNaseH-like_sf"/>
</dbReference>
<evidence type="ECO:0000259" key="1">
    <source>
        <dbReference type="PROSITE" id="PS50994"/>
    </source>
</evidence>
<sequence>MLNYSIKGELIIKMKKSKKKELHEKLREIYYNQGLSIENIAIQVNKHIRTIYRWLNIANQEFSTVSHKSKRKTGRPKRIPTEILNHIIEIKTELPQRSAPLVHKKLKNEFPDACPSISFIRKFIRDQGLTYKSTDRKQGYIHFQRKRPNDLWQIDIAGVQTVGHLKQVYLIALLDDCSRFVVAARYFKDQKGMNVIKIIRDGVLGHGRPNEILADNGAQFRNVLGDLGTKYSRLLKSLGIKPIFAKPYHPQTKGKLERWFGTVKQMFLIEARFFVKHNPECTLAKFNQMLEEWVKWYNSEKPHRNLPNKCPPAKIFFETEERIFRPLQAKVNWNRWLHELAQRKVNKYNEIHYKSQLFSVPPGYSGSKIDVIEYEDKIEIYFKENLLIPHSYGVI</sequence>
<feature type="domain" description="Integrase catalytic" evidence="1">
    <location>
        <begin position="144"/>
        <end position="320"/>
    </location>
</feature>
<dbReference type="InterPro" id="IPR009057">
    <property type="entry name" value="Homeodomain-like_sf"/>
</dbReference>
<accession>A0A0F9DAD4</accession>
<dbReference type="AlphaFoldDB" id="A0A0F9DAD4"/>
<comment type="caution">
    <text evidence="2">The sequence shown here is derived from an EMBL/GenBank/DDBJ whole genome shotgun (WGS) entry which is preliminary data.</text>
</comment>
<dbReference type="Gene3D" id="3.30.420.10">
    <property type="entry name" value="Ribonuclease H-like superfamily/Ribonuclease H"/>
    <property type="match status" value="1"/>
</dbReference>
<organism evidence="2">
    <name type="scientific">marine sediment metagenome</name>
    <dbReference type="NCBI Taxonomy" id="412755"/>
    <lineage>
        <taxon>unclassified sequences</taxon>
        <taxon>metagenomes</taxon>
        <taxon>ecological metagenomes</taxon>
    </lineage>
</organism>
<dbReference type="PROSITE" id="PS50994">
    <property type="entry name" value="INTEGRASE"/>
    <property type="match status" value="1"/>
</dbReference>
<dbReference type="Pfam" id="PF00665">
    <property type="entry name" value="rve"/>
    <property type="match status" value="1"/>
</dbReference>
<proteinExistence type="predicted"/>
<name>A0A0F9DAD4_9ZZZZ</name>
<dbReference type="EMBL" id="LAZR01042652">
    <property type="protein sequence ID" value="KKL09013.1"/>
    <property type="molecule type" value="Genomic_DNA"/>
</dbReference>
<dbReference type="GO" id="GO:0003676">
    <property type="term" value="F:nucleic acid binding"/>
    <property type="evidence" value="ECO:0007669"/>
    <property type="project" value="InterPro"/>
</dbReference>
<reference evidence="2" key="1">
    <citation type="journal article" date="2015" name="Nature">
        <title>Complex archaea that bridge the gap between prokaryotes and eukaryotes.</title>
        <authorList>
            <person name="Spang A."/>
            <person name="Saw J.H."/>
            <person name="Jorgensen S.L."/>
            <person name="Zaremba-Niedzwiedzka K."/>
            <person name="Martijn J."/>
            <person name="Lind A.E."/>
            <person name="van Eijk R."/>
            <person name="Schleper C."/>
            <person name="Guy L."/>
            <person name="Ettema T.J."/>
        </authorList>
    </citation>
    <scope>NUCLEOTIDE SEQUENCE</scope>
</reference>
<protein>
    <recommendedName>
        <fullName evidence="1">Integrase catalytic domain-containing protein</fullName>
    </recommendedName>
</protein>
<dbReference type="SUPFAM" id="SSF46689">
    <property type="entry name" value="Homeodomain-like"/>
    <property type="match status" value="1"/>
</dbReference>
<dbReference type="InterPro" id="IPR001584">
    <property type="entry name" value="Integrase_cat-core"/>
</dbReference>
<dbReference type="PANTHER" id="PTHR35004">
    <property type="entry name" value="TRANSPOSASE RV3428C-RELATED"/>
    <property type="match status" value="1"/>
</dbReference>
<gene>
    <name evidence="2" type="ORF">LCGC14_2570110</name>
</gene>
<dbReference type="PANTHER" id="PTHR35004:SF7">
    <property type="entry name" value="INTEGRASE PROTEIN"/>
    <property type="match status" value="1"/>
</dbReference>
<dbReference type="GO" id="GO:0015074">
    <property type="term" value="P:DNA integration"/>
    <property type="evidence" value="ECO:0007669"/>
    <property type="project" value="InterPro"/>
</dbReference>
<feature type="non-terminal residue" evidence="2">
    <location>
        <position position="395"/>
    </location>
</feature>
<dbReference type="InterPro" id="IPR036397">
    <property type="entry name" value="RNaseH_sf"/>
</dbReference>
<evidence type="ECO:0000313" key="2">
    <source>
        <dbReference type="EMBL" id="KKL09013.1"/>
    </source>
</evidence>
<dbReference type="SUPFAM" id="SSF53098">
    <property type="entry name" value="Ribonuclease H-like"/>
    <property type="match status" value="1"/>
</dbReference>